<reference evidence="1" key="1">
    <citation type="journal article" date="2015" name="Nature">
        <title>Complex archaea that bridge the gap between prokaryotes and eukaryotes.</title>
        <authorList>
            <person name="Spang A."/>
            <person name="Saw J.H."/>
            <person name="Jorgensen S.L."/>
            <person name="Zaremba-Niedzwiedzka K."/>
            <person name="Martijn J."/>
            <person name="Lind A.E."/>
            <person name="van Eijk R."/>
            <person name="Schleper C."/>
            <person name="Guy L."/>
            <person name="Ettema T.J."/>
        </authorList>
    </citation>
    <scope>NUCLEOTIDE SEQUENCE</scope>
</reference>
<feature type="non-terminal residue" evidence="1">
    <location>
        <position position="142"/>
    </location>
</feature>
<dbReference type="AlphaFoldDB" id="A0A0F9BTJ6"/>
<name>A0A0F9BTJ6_9ZZZZ</name>
<evidence type="ECO:0000313" key="1">
    <source>
        <dbReference type="EMBL" id="KKK87711.1"/>
    </source>
</evidence>
<protein>
    <submittedName>
        <fullName evidence="1">Uncharacterized protein</fullName>
    </submittedName>
</protein>
<dbReference type="EMBL" id="LAZR01050278">
    <property type="protein sequence ID" value="KKK87711.1"/>
    <property type="molecule type" value="Genomic_DNA"/>
</dbReference>
<proteinExistence type="predicted"/>
<organism evidence="1">
    <name type="scientific">marine sediment metagenome</name>
    <dbReference type="NCBI Taxonomy" id="412755"/>
    <lineage>
        <taxon>unclassified sequences</taxon>
        <taxon>metagenomes</taxon>
        <taxon>ecological metagenomes</taxon>
    </lineage>
</organism>
<comment type="caution">
    <text evidence="1">The sequence shown here is derived from an EMBL/GenBank/DDBJ whole genome shotgun (WGS) entry which is preliminary data.</text>
</comment>
<gene>
    <name evidence="1" type="ORF">LCGC14_2750480</name>
</gene>
<sequence length="142" mass="16148">MTQVITAFNRLLMAGPPPLRPLTHQQKIERLIELIAEKRTPRLKGHIKVELVKSDRNYRVHRNGKAILIQLSVLPNDKRFPEILQKFSTAARRMLSARPFDIPAPKMTPNEHRGWEGLLEIGARISQGGTALDLRAILPHKS</sequence>
<accession>A0A0F9BTJ6</accession>